<dbReference type="OrthoDB" id="273340at2759"/>
<dbReference type="InterPro" id="IPR015943">
    <property type="entry name" value="WD40/YVTN_repeat-like_dom_sf"/>
</dbReference>
<dbReference type="GO" id="GO:0030686">
    <property type="term" value="C:90S preribosome"/>
    <property type="evidence" value="ECO:0007669"/>
    <property type="project" value="TreeGrafter"/>
</dbReference>
<accession>A0A9W7XYT9</accession>
<dbReference type="Pfam" id="PF23097">
    <property type="entry name" value="NOL10_2nd"/>
    <property type="match status" value="1"/>
</dbReference>
<evidence type="ECO:0000256" key="3">
    <source>
        <dbReference type="ARBA" id="ARBA00022574"/>
    </source>
</evidence>
<dbReference type="InterPro" id="IPR040382">
    <property type="entry name" value="NOL10/Enp2"/>
</dbReference>
<feature type="compositionally biased region" description="Acidic residues" evidence="6">
    <location>
        <begin position="561"/>
        <end position="571"/>
    </location>
</feature>
<dbReference type="Pfam" id="PF08159">
    <property type="entry name" value="NUC153"/>
    <property type="match status" value="1"/>
</dbReference>
<proteinExistence type="inferred from homology"/>
<dbReference type="Gene3D" id="2.130.10.10">
    <property type="entry name" value="YVTN repeat-like/Quinoprotein amine dehydrogenase"/>
    <property type="match status" value="1"/>
</dbReference>
<name>A0A9W7XYT9_9FUNG</name>
<evidence type="ECO:0000256" key="6">
    <source>
        <dbReference type="SAM" id="MobiDB-lite"/>
    </source>
</evidence>
<comment type="similarity">
    <text evidence="2">Belongs to the WD repeat NOL10/ENP2 family.</text>
</comment>
<organism evidence="10 11">
    <name type="scientific">Coemansia erecta</name>
    <dbReference type="NCBI Taxonomy" id="147472"/>
    <lineage>
        <taxon>Eukaryota</taxon>
        <taxon>Fungi</taxon>
        <taxon>Fungi incertae sedis</taxon>
        <taxon>Zoopagomycota</taxon>
        <taxon>Kickxellomycotina</taxon>
        <taxon>Kickxellomycetes</taxon>
        <taxon>Kickxellales</taxon>
        <taxon>Kickxellaceae</taxon>
        <taxon>Coemansia</taxon>
    </lineage>
</organism>
<dbReference type="PANTHER" id="PTHR14927">
    <property type="entry name" value="NUCLEOLAR PROTEIN 10"/>
    <property type="match status" value="1"/>
</dbReference>
<dbReference type="InterPro" id="IPR012580">
    <property type="entry name" value="NUC153"/>
</dbReference>
<evidence type="ECO:0000256" key="5">
    <source>
        <dbReference type="ARBA" id="ARBA00023242"/>
    </source>
</evidence>
<dbReference type="AlphaFoldDB" id="A0A9W7XYT9"/>
<reference evidence="10" key="1">
    <citation type="submission" date="2022-07" db="EMBL/GenBank/DDBJ databases">
        <title>Phylogenomic reconstructions and comparative analyses of Kickxellomycotina fungi.</title>
        <authorList>
            <person name="Reynolds N.K."/>
            <person name="Stajich J.E."/>
            <person name="Barry K."/>
            <person name="Grigoriev I.V."/>
            <person name="Crous P."/>
            <person name="Smith M.E."/>
        </authorList>
    </citation>
    <scope>NUCLEOTIDE SEQUENCE</scope>
    <source>
        <strain evidence="10">NBRC 32514</strain>
    </source>
</reference>
<protein>
    <submittedName>
        <fullName evidence="10">Small ribosomal subunit biogenesis</fullName>
    </submittedName>
</protein>
<comment type="subcellular location">
    <subcellularLocation>
        <location evidence="1">Nucleus</location>
        <location evidence="1">Nucleolus</location>
    </subcellularLocation>
</comment>
<evidence type="ECO:0000259" key="9">
    <source>
        <dbReference type="Pfam" id="PF23098"/>
    </source>
</evidence>
<feature type="domain" description="NUC153" evidence="7">
    <location>
        <begin position="503"/>
        <end position="529"/>
    </location>
</feature>
<evidence type="ECO:0000259" key="8">
    <source>
        <dbReference type="Pfam" id="PF23097"/>
    </source>
</evidence>
<feature type="domain" description="Nucleolar protein 10-like N-terminal" evidence="9">
    <location>
        <begin position="8"/>
        <end position="372"/>
    </location>
</feature>
<feature type="region of interest" description="Disordered" evidence="6">
    <location>
        <begin position="476"/>
        <end position="496"/>
    </location>
</feature>
<dbReference type="EMBL" id="JANBOJ010000212">
    <property type="protein sequence ID" value="KAJ1720934.1"/>
    <property type="molecule type" value="Genomic_DNA"/>
</dbReference>
<comment type="caution">
    <text evidence="10">The sequence shown here is derived from an EMBL/GenBank/DDBJ whole genome shotgun (WGS) entry which is preliminary data.</text>
</comment>
<dbReference type="InterPro" id="IPR056551">
    <property type="entry name" value="Beta-prop_NOL10_N"/>
</dbReference>
<keyword evidence="11" id="KW-1185">Reference proteome</keyword>
<feature type="region of interest" description="Disordered" evidence="6">
    <location>
        <begin position="525"/>
        <end position="571"/>
    </location>
</feature>
<evidence type="ECO:0000313" key="11">
    <source>
        <dbReference type="Proteomes" id="UP001149813"/>
    </source>
</evidence>
<evidence type="ECO:0000256" key="1">
    <source>
        <dbReference type="ARBA" id="ARBA00004604"/>
    </source>
</evidence>
<dbReference type="Proteomes" id="UP001149813">
    <property type="component" value="Unassembled WGS sequence"/>
</dbReference>
<dbReference type="Pfam" id="PF23098">
    <property type="entry name" value="Beta-prop_NOL10_N"/>
    <property type="match status" value="1"/>
</dbReference>
<evidence type="ECO:0000256" key="4">
    <source>
        <dbReference type="ARBA" id="ARBA00022737"/>
    </source>
</evidence>
<evidence type="ECO:0000256" key="2">
    <source>
        <dbReference type="ARBA" id="ARBA00005264"/>
    </source>
</evidence>
<dbReference type="InterPro" id="IPR056550">
    <property type="entry name" value="NOL10_2nd"/>
</dbReference>
<dbReference type="GO" id="GO:0032040">
    <property type="term" value="C:small-subunit processome"/>
    <property type="evidence" value="ECO:0007669"/>
    <property type="project" value="TreeGrafter"/>
</dbReference>
<feature type="compositionally biased region" description="Basic and acidic residues" evidence="6">
    <location>
        <begin position="535"/>
        <end position="546"/>
    </location>
</feature>
<dbReference type="PANTHER" id="PTHR14927:SF0">
    <property type="entry name" value="NUCLEOLAR PROTEIN 10"/>
    <property type="match status" value="1"/>
</dbReference>
<evidence type="ECO:0000313" key="10">
    <source>
        <dbReference type="EMBL" id="KAJ1720934.1"/>
    </source>
</evidence>
<dbReference type="SUPFAM" id="SSF50978">
    <property type="entry name" value="WD40 repeat-like"/>
    <property type="match status" value="1"/>
</dbReference>
<dbReference type="GO" id="GO:0000462">
    <property type="term" value="P:maturation of SSU-rRNA from tricistronic rRNA transcript (SSU-rRNA, 5.8S rRNA, LSU-rRNA)"/>
    <property type="evidence" value="ECO:0007669"/>
    <property type="project" value="TreeGrafter"/>
</dbReference>
<gene>
    <name evidence="10" type="primary">ENP2</name>
    <name evidence="10" type="ORF">LPJ53_004484</name>
</gene>
<keyword evidence="3" id="KW-0853">WD repeat</keyword>
<sequence length="571" mass="64208">MGLSSTNANNVKVYTVSGSSLSRKLPDWLARRKRRELQKDIEWTSRVELLQDFEFPEASMRIKTTPDGNYCMATGVYKPQIRVFEFSDLSMKFDRHTDSENVDFVILSDDWTKSVHLQSDRAVEFHNEGQMHYRVRTPRFGRSLAYHSPSCDVLVGGAGNEVFRINIDQGRFMTPLATQGTGVNVVRVNPAHQLFGFGMEDGGVEFWDPRVRTRIGTLPSHVAGQDGAAPEVSSMAFRQDGLGMALGTASGHVLLYDLRQARPWQIKDQRFGLPVKTLEWLEPSRGAHIEAPEARVLSADARSIKLWGATSGKPFTAIEPPAAVNDVCVVPDSGLLLVAGEASELQSFFIPQLGPAPKWASFLENLTEEMEGTSQQHSVYDDYKFVVQRELESLGLAHLIGTKVLKPYMHGFFVDLRLYERAKAIANPFAYEDYKLRRVEEKLSEARESRIRATTKLPKVNRALAQRLLSLQKAEEEGEKRLGGRQRKKAKAAAETAGAVLEDSRFRDMFANPDFEVNVEADEFKQLHTTSTKRQQKEAARRRDEGDSSDDEVDIRQMALEDGDSSDDYDL</sequence>
<keyword evidence="5" id="KW-0539">Nucleus</keyword>
<feature type="domain" description="Nucleolar protein 10-like second" evidence="8">
    <location>
        <begin position="379"/>
        <end position="427"/>
    </location>
</feature>
<dbReference type="InterPro" id="IPR036322">
    <property type="entry name" value="WD40_repeat_dom_sf"/>
</dbReference>
<keyword evidence="4" id="KW-0677">Repeat</keyword>
<evidence type="ECO:0000259" key="7">
    <source>
        <dbReference type="Pfam" id="PF08159"/>
    </source>
</evidence>